<dbReference type="InterPro" id="IPR036412">
    <property type="entry name" value="HAD-like_sf"/>
</dbReference>
<protein>
    <submittedName>
        <fullName evidence="3">HAD family phosphatase</fullName>
    </submittedName>
</protein>
<dbReference type="InterPro" id="IPR041492">
    <property type="entry name" value="HAD_2"/>
</dbReference>
<dbReference type="SUPFAM" id="SSF56784">
    <property type="entry name" value="HAD-like"/>
    <property type="match status" value="1"/>
</dbReference>
<dbReference type="AlphaFoldDB" id="A0A182EAB8"/>
<dbReference type="EMBL" id="UYRW01001237">
    <property type="protein sequence ID" value="VDK75560.1"/>
    <property type="molecule type" value="Genomic_DNA"/>
</dbReference>
<dbReference type="Gene3D" id="3.40.50.1000">
    <property type="entry name" value="HAD superfamily/HAD-like"/>
    <property type="match status" value="1"/>
</dbReference>
<keyword evidence="2" id="KW-1185">Reference proteome</keyword>
<dbReference type="SFLD" id="SFLDG01129">
    <property type="entry name" value="C1.5:_HAD__Beta-PGM__Phosphata"/>
    <property type="match status" value="1"/>
</dbReference>
<dbReference type="NCBIfam" id="TIGR01509">
    <property type="entry name" value="HAD-SF-IA-v3"/>
    <property type="match status" value="1"/>
</dbReference>
<dbReference type="InterPro" id="IPR006439">
    <property type="entry name" value="HAD-SF_hydro_IA"/>
</dbReference>
<dbReference type="STRING" id="42157.A0A182EAB8"/>
<dbReference type="Pfam" id="PF13419">
    <property type="entry name" value="HAD_2"/>
    <property type="match status" value="1"/>
</dbReference>
<reference evidence="3" key="1">
    <citation type="submission" date="2016-06" db="UniProtKB">
        <authorList>
            <consortium name="WormBaseParasite"/>
        </authorList>
    </citation>
    <scope>IDENTIFICATION</scope>
</reference>
<dbReference type="GO" id="GO:0016791">
    <property type="term" value="F:phosphatase activity"/>
    <property type="evidence" value="ECO:0007669"/>
    <property type="project" value="TreeGrafter"/>
</dbReference>
<organism evidence="3">
    <name type="scientific">Onchocerca ochengi</name>
    <name type="common">Filarial nematode worm</name>
    <dbReference type="NCBI Taxonomy" id="42157"/>
    <lineage>
        <taxon>Eukaryota</taxon>
        <taxon>Metazoa</taxon>
        <taxon>Ecdysozoa</taxon>
        <taxon>Nematoda</taxon>
        <taxon>Chromadorea</taxon>
        <taxon>Rhabditida</taxon>
        <taxon>Spirurina</taxon>
        <taxon>Spiruromorpha</taxon>
        <taxon>Filarioidea</taxon>
        <taxon>Onchocercidae</taxon>
        <taxon>Onchocerca</taxon>
    </lineage>
</organism>
<dbReference type="PANTHER" id="PTHR18901">
    <property type="entry name" value="2-DEOXYGLUCOSE-6-PHOSPHATE PHOSPHATASE 2"/>
    <property type="match status" value="1"/>
</dbReference>
<dbReference type="PANTHER" id="PTHR18901:SF38">
    <property type="entry name" value="PSEUDOURIDINE-5'-PHOSPHATASE"/>
    <property type="match status" value="1"/>
</dbReference>
<dbReference type="InterPro" id="IPR023214">
    <property type="entry name" value="HAD_sf"/>
</dbReference>
<dbReference type="OrthoDB" id="40579at2759"/>
<accession>A0A182EAB8</accession>
<dbReference type="SFLD" id="SFLDS00003">
    <property type="entry name" value="Haloacid_Dehalogenase"/>
    <property type="match status" value="1"/>
</dbReference>
<evidence type="ECO:0000313" key="1">
    <source>
        <dbReference type="EMBL" id="VDK75560.1"/>
    </source>
</evidence>
<dbReference type="Proteomes" id="UP000271087">
    <property type="component" value="Unassembled WGS sequence"/>
</dbReference>
<name>A0A182EAB8_ONCOC</name>
<reference evidence="1 2" key="2">
    <citation type="submission" date="2018-08" db="EMBL/GenBank/DDBJ databases">
        <authorList>
            <person name="Laetsch R D."/>
            <person name="Stevens L."/>
            <person name="Kumar S."/>
            <person name="Blaxter L. M."/>
        </authorList>
    </citation>
    <scope>NUCLEOTIDE SEQUENCE [LARGE SCALE GENOMIC DNA]</scope>
</reference>
<proteinExistence type="predicted"/>
<evidence type="ECO:0000313" key="3">
    <source>
        <dbReference type="WBParaSite" id="nOo.2.0.1.t04992-RA"/>
    </source>
</evidence>
<sequence>MNLRPKITHVIFDLDGVLIDSERVNFQIYQRLWSKYGKTFTPELMLRITGTPMANSAPFLIQHFDMEGKLSIEEYRKQYNTLADEFMRKCPIIPGVMRLVRHLARHKIHMAVCTSSNKIEFNVKTAMHPELFSLIPLIVLAGDDPEIKRGKPAPDPFLVTMNRFREKPKNAVNVLVFEDSANGVRSAIAAGMQVVMIPDMSYMKLPEEVIDKIGCILKSFEEFKPESMGLPSYD</sequence>
<dbReference type="InterPro" id="IPR023198">
    <property type="entry name" value="PGP-like_dom2"/>
</dbReference>
<dbReference type="WBParaSite" id="nOo.2.0.1.t04992-RA">
    <property type="protein sequence ID" value="nOo.2.0.1.t04992-RA"/>
    <property type="gene ID" value="nOo.2.0.1.g04992"/>
</dbReference>
<gene>
    <name evidence="1" type="ORF">NOO_LOCUS4992</name>
</gene>
<dbReference type="FunFam" id="3.40.50.1000:FF:000055">
    <property type="entry name" value="Haloacid dehalogenase-like hydrolase family protein"/>
    <property type="match status" value="1"/>
</dbReference>
<dbReference type="Gene3D" id="1.10.150.240">
    <property type="entry name" value="Putative phosphatase, domain 2"/>
    <property type="match status" value="1"/>
</dbReference>
<evidence type="ECO:0000313" key="2">
    <source>
        <dbReference type="Proteomes" id="UP000271087"/>
    </source>
</evidence>